<proteinExistence type="predicted"/>
<accession>A0ABQ2SWK1</accession>
<protein>
    <recommendedName>
        <fullName evidence="4">Carrier domain-containing protein</fullName>
    </recommendedName>
</protein>
<dbReference type="SUPFAM" id="SSF56801">
    <property type="entry name" value="Acetyl-CoA synthetase-like"/>
    <property type="match status" value="1"/>
</dbReference>
<evidence type="ECO:0000256" key="2">
    <source>
        <dbReference type="ARBA" id="ARBA00022450"/>
    </source>
</evidence>
<dbReference type="Gene3D" id="3.30.559.10">
    <property type="entry name" value="Chloramphenicol acetyltransferase-like domain"/>
    <property type="match status" value="1"/>
</dbReference>
<dbReference type="SUPFAM" id="SSF52777">
    <property type="entry name" value="CoA-dependent acyltransferases"/>
    <property type="match status" value="2"/>
</dbReference>
<dbReference type="PROSITE" id="PS50075">
    <property type="entry name" value="CARRIER"/>
    <property type="match status" value="1"/>
</dbReference>
<dbReference type="InterPro" id="IPR006162">
    <property type="entry name" value="Ppantetheine_attach_site"/>
</dbReference>
<dbReference type="InterPro" id="IPR009081">
    <property type="entry name" value="PP-bd_ACP"/>
</dbReference>
<evidence type="ECO:0000313" key="5">
    <source>
        <dbReference type="EMBL" id="GGS40429.1"/>
    </source>
</evidence>
<evidence type="ECO:0000313" key="6">
    <source>
        <dbReference type="Proteomes" id="UP000659767"/>
    </source>
</evidence>
<comment type="cofactor">
    <cofactor evidence="1">
        <name>pantetheine 4'-phosphate</name>
        <dbReference type="ChEBI" id="CHEBI:47942"/>
    </cofactor>
</comment>
<dbReference type="SUPFAM" id="SSF47336">
    <property type="entry name" value="ACP-like"/>
    <property type="match status" value="1"/>
</dbReference>
<keyword evidence="3" id="KW-0597">Phosphoprotein</keyword>
<dbReference type="InterPro" id="IPR036736">
    <property type="entry name" value="ACP-like_sf"/>
</dbReference>
<dbReference type="Pfam" id="PF00550">
    <property type="entry name" value="PP-binding"/>
    <property type="match status" value="1"/>
</dbReference>
<keyword evidence="6" id="KW-1185">Reference proteome</keyword>
<dbReference type="PANTHER" id="PTHR45398">
    <property type="match status" value="1"/>
</dbReference>
<evidence type="ECO:0000259" key="4">
    <source>
        <dbReference type="PROSITE" id="PS50075"/>
    </source>
</evidence>
<dbReference type="NCBIfam" id="TIGR01720">
    <property type="entry name" value="NRPS-para261"/>
    <property type="match status" value="1"/>
</dbReference>
<feature type="domain" description="Carrier" evidence="4">
    <location>
        <begin position="76"/>
        <end position="150"/>
    </location>
</feature>
<dbReference type="Pfam" id="PF00668">
    <property type="entry name" value="Condensation"/>
    <property type="match status" value="1"/>
</dbReference>
<dbReference type="Pfam" id="PF13193">
    <property type="entry name" value="AMP-binding_C"/>
    <property type="match status" value="1"/>
</dbReference>
<evidence type="ECO:0000256" key="3">
    <source>
        <dbReference type="ARBA" id="ARBA00022553"/>
    </source>
</evidence>
<dbReference type="InterPro" id="IPR045851">
    <property type="entry name" value="AMP-bd_C_sf"/>
</dbReference>
<dbReference type="InterPro" id="IPR023213">
    <property type="entry name" value="CAT-like_dom_sf"/>
</dbReference>
<dbReference type="InterPro" id="IPR025110">
    <property type="entry name" value="AMP-bd_C"/>
</dbReference>
<keyword evidence="2" id="KW-0596">Phosphopantetheine</keyword>
<name>A0ABQ2SWK1_STRBA</name>
<dbReference type="Gene3D" id="3.30.300.30">
    <property type="match status" value="1"/>
</dbReference>
<reference evidence="6" key="1">
    <citation type="journal article" date="2019" name="Int. J. Syst. Evol. Microbiol.">
        <title>The Global Catalogue of Microorganisms (GCM) 10K type strain sequencing project: providing services to taxonomists for standard genome sequencing and annotation.</title>
        <authorList>
            <consortium name="The Broad Institute Genomics Platform"/>
            <consortium name="The Broad Institute Genome Sequencing Center for Infectious Disease"/>
            <person name="Wu L."/>
            <person name="Ma J."/>
        </authorList>
    </citation>
    <scope>NUCLEOTIDE SEQUENCE [LARGE SCALE GENOMIC DNA]</scope>
    <source>
        <strain evidence="6">JCM 4350</strain>
    </source>
</reference>
<dbReference type="PANTHER" id="PTHR45398:SF1">
    <property type="entry name" value="ENZYME, PUTATIVE (JCVI)-RELATED"/>
    <property type="match status" value="1"/>
</dbReference>
<comment type="caution">
    <text evidence="5">The sequence shown here is derived from an EMBL/GenBank/DDBJ whole genome shotgun (WGS) entry which is preliminary data.</text>
</comment>
<dbReference type="PROSITE" id="PS00012">
    <property type="entry name" value="PHOSPHOPANTETHEINE"/>
    <property type="match status" value="1"/>
</dbReference>
<dbReference type="Gene3D" id="3.30.559.30">
    <property type="entry name" value="Nonribosomal peptide synthetase, condensation domain"/>
    <property type="match status" value="1"/>
</dbReference>
<dbReference type="Proteomes" id="UP000659767">
    <property type="component" value="Unassembled WGS sequence"/>
</dbReference>
<dbReference type="EMBL" id="BMSZ01000003">
    <property type="protein sequence ID" value="GGS40429.1"/>
    <property type="molecule type" value="Genomic_DNA"/>
</dbReference>
<sequence>MVAREDEPGQRRLVAYVVGENVEPDVLRTHAGLSLPEYMVPSVVVVLDDLPLTVNGKLDHRALPAPDFASLVTATEPRNDRERLLCTLMAELLSLPSVGVEDNFFTLGGDSILSIQLVGAARRAGLKFAVRDVFERQSAAGLATVATDAADEKAEEDGAGIGSLPLTPILEWKAESGARIDEFNHSMVVRVPAGMSQTDLTAALQALLDHHDALRMHVVADEDSGWSVHIPEPGSVPAGLCLTRVDAAPFDDELLRAMLTGHSVAARGRLSPEAGLMVQAVWFDRGPVEPGLLTLVINHLVVDGVSWRILLPDLAEAWAQAASGRRVELPPVGTSFRRWAHRLRDAAGEPALRADLSSWVDVLSAPDPQLGPRPLDPDRDTRATAGHLTTYLPVELTREVVEAAATVLEAGVDEVLLAGLTLAMAKWRPDGGTRLLLDLESHGRDEELIAGTDLSRTVGWFTAIHPVRLDPGVHDQIEAWAGGPAAGQVFKQVKSQLREYGRNAIGYGLLRHCNPHTAAAFAGLAGPQMRFNYLGRAPGGAGDWSVLPGTVGVAGSGPMPLPYVLEVNVLLTDGPTGPELAARWTWAGELLTENEVYELADLWLYAVTALTEYAARPDAAGMTPADVSHGSLSQDDIDEFEAELDEEWGA</sequence>
<dbReference type="InterPro" id="IPR010060">
    <property type="entry name" value="NRPS_synth"/>
</dbReference>
<evidence type="ECO:0000256" key="1">
    <source>
        <dbReference type="ARBA" id="ARBA00001957"/>
    </source>
</evidence>
<organism evidence="5 6">
    <name type="scientific">Streptomyces badius</name>
    <dbReference type="NCBI Taxonomy" id="1941"/>
    <lineage>
        <taxon>Bacteria</taxon>
        <taxon>Bacillati</taxon>
        <taxon>Actinomycetota</taxon>
        <taxon>Actinomycetes</taxon>
        <taxon>Kitasatosporales</taxon>
        <taxon>Streptomycetaceae</taxon>
        <taxon>Streptomyces</taxon>
    </lineage>
</organism>
<dbReference type="Gene3D" id="1.10.1200.10">
    <property type="entry name" value="ACP-like"/>
    <property type="match status" value="1"/>
</dbReference>
<gene>
    <name evidence="5" type="ORF">GCM10010253_12670</name>
</gene>
<dbReference type="InterPro" id="IPR001242">
    <property type="entry name" value="Condensation_dom"/>
</dbReference>